<evidence type="ECO:0000256" key="6">
    <source>
        <dbReference type="ARBA" id="ARBA00022737"/>
    </source>
</evidence>
<dbReference type="Pfam" id="PF00614">
    <property type="entry name" value="PLDc"/>
    <property type="match status" value="1"/>
</dbReference>
<feature type="domain" description="C2" evidence="12">
    <location>
        <begin position="1"/>
        <end position="123"/>
    </location>
</feature>
<keyword evidence="10" id="KW-0443">Lipid metabolism</keyword>
<dbReference type="Gene3D" id="3.30.870.10">
    <property type="entry name" value="Endonuclease Chain A"/>
    <property type="match status" value="3"/>
</dbReference>
<dbReference type="InterPro" id="IPR000008">
    <property type="entry name" value="C2_dom"/>
</dbReference>
<evidence type="ECO:0000256" key="4">
    <source>
        <dbReference type="ARBA" id="ARBA00012027"/>
    </source>
</evidence>
<gene>
    <name evidence="14" type="ORF">BQ4739_LOCUS15104</name>
</gene>
<dbReference type="SMART" id="SM00155">
    <property type="entry name" value="PLDc"/>
    <property type="match status" value="2"/>
</dbReference>
<organism evidence="14 15">
    <name type="scientific">Tetradesmus obliquus</name>
    <name type="common">Green alga</name>
    <name type="synonym">Acutodesmus obliquus</name>
    <dbReference type="NCBI Taxonomy" id="3088"/>
    <lineage>
        <taxon>Eukaryota</taxon>
        <taxon>Viridiplantae</taxon>
        <taxon>Chlorophyta</taxon>
        <taxon>core chlorophytes</taxon>
        <taxon>Chlorophyceae</taxon>
        <taxon>CS clade</taxon>
        <taxon>Sphaeropleales</taxon>
        <taxon>Scenedesmaceae</taxon>
        <taxon>Tetradesmus</taxon>
    </lineage>
</organism>
<dbReference type="PROSITE" id="PS50004">
    <property type="entry name" value="C2"/>
    <property type="match status" value="1"/>
</dbReference>
<sequence>MVLLHGILDVTIHEGKDLPMSIANQATSFVKRVLCCNQLPELAGSVDPYVCLDVGSTRRLRSSICQSTNDPVWNERVEVYVADEAEELRIEVKDADIVGAEYMGQASIPVEMIIGGKLFDKWLKLEDQMGKPIGITEKVSRRWTPSKVRVSIKYIPVGSEETASLGLHEVPRVYFPQRPGNKVTLYHDSVCTPGPVPGIALAGGGLYSESSCWDDVYAAIQQAKRFIWITGWAVWHKTKLLRVPDRGEDSPSIGELLKQKAAEGVNVLMLVWDDTTNNMGLHSGLMATHDQETLEYFKGSDVTCLLCPRQGGMEETVLQKFSTGNMFTHHQKTIILDAPMQSSSTAASPAAAAAAGAAAGPPACDPATLEHLSTPNSSSKKAGGKAGVFSSSEAAEPPRRVVAFIGGLDLTDGRYDRHDHPLFETLADGHVHCGDLYQPSVNAFDATKYCCRQPWHDIHAKVEGPAAMDICLNFMERWAKQAGASNVAKMRHLDDHKDIHLPKGFEVFTSKASMLKSKLAHGGVTVKHETIRQQDPSLRLTDLPAGEDWSVQLFRSIDSDSAEGFPKGGHSYDAGLTVGKGKAIEASIHSAYINLIRRAKRYLYLENQYFLGSAHLWDSDTDTPCYNQVPAEIALKIVSKIKAGEPFRVYIVTPLHPEGPPTAGSVQAILYFEAQTRNMMYKRVAAAIREAGLDAHPQDYLQFFCLGKREGYETSPGLMSWSSDLQPATSFKTMSSTKSGSFKMPADSAAGAAAADAAECVDSNGVVLEQGPTCLPPADPANTVQGKCTASRRFMIYVHSKLMIVDDEYILLGSANINQRSLEGSRDSEICIGACQAGHTMASAAAPLPRGQVAGFRKALWLEHIGALGPEHDDPSRLECMQALRATGDANWQAFVHPDVQPLLQGHLLNYPNSVGYDGSVGPLPDCEEFPDLGGKILGVKNAVLPGLLTT</sequence>
<dbReference type="InterPro" id="IPR015679">
    <property type="entry name" value="PLipase_D_fam"/>
</dbReference>
<accession>A0A383WDK6</accession>
<dbReference type="SMART" id="SM00239">
    <property type="entry name" value="C2"/>
    <property type="match status" value="1"/>
</dbReference>
<dbReference type="GO" id="GO:0004630">
    <property type="term" value="F:phospholipase D activity"/>
    <property type="evidence" value="ECO:0007669"/>
    <property type="project" value="UniProtKB-EC"/>
</dbReference>
<dbReference type="Pfam" id="PF12357">
    <property type="entry name" value="PLD_C"/>
    <property type="match status" value="1"/>
</dbReference>
<evidence type="ECO:0000256" key="9">
    <source>
        <dbReference type="ARBA" id="ARBA00022963"/>
    </source>
</evidence>
<dbReference type="InterPro" id="IPR001736">
    <property type="entry name" value="PLipase_D/transphosphatidylase"/>
</dbReference>
<reference evidence="14 15" key="1">
    <citation type="submission" date="2016-10" db="EMBL/GenBank/DDBJ databases">
        <authorList>
            <person name="Cai Z."/>
        </authorList>
    </citation>
    <scope>NUCLEOTIDE SEQUENCE [LARGE SCALE GENOMIC DNA]</scope>
</reference>
<dbReference type="SUPFAM" id="SSF56024">
    <property type="entry name" value="Phospholipase D/nuclease"/>
    <property type="match status" value="2"/>
</dbReference>
<dbReference type="GO" id="GO:0009395">
    <property type="term" value="P:phospholipid catabolic process"/>
    <property type="evidence" value="ECO:0007669"/>
    <property type="project" value="TreeGrafter"/>
</dbReference>
<feature type="compositionally biased region" description="Polar residues" evidence="11">
    <location>
        <begin position="371"/>
        <end position="380"/>
    </location>
</feature>
<evidence type="ECO:0000256" key="5">
    <source>
        <dbReference type="ARBA" id="ARBA00022723"/>
    </source>
</evidence>
<dbReference type="AlphaFoldDB" id="A0A383WDK6"/>
<keyword evidence="9" id="KW-0442">Lipid degradation</keyword>
<dbReference type="PANTHER" id="PTHR18896:SF60">
    <property type="entry name" value="PHOSPHOLIPASE D"/>
    <property type="match status" value="1"/>
</dbReference>
<evidence type="ECO:0000256" key="3">
    <source>
        <dbReference type="ARBA" id="ARBA00010683"/>
    </source>
</evidence>
<evidence type="ECO:0000313" key="15">
    <source>
        <dbReference type="Proteomes" id="UP000256970"/>
    </source>
</evidence>
<dbReference type="Gene3D" id="2.60.40.150">
    <property type="entry name" value="C2 domain"/>
    <property type="match status" value="1"/>
</dbReference>
<dbReference type="InterPro" id="IPR035892">
    <property type="entry name" value="C2_domain_sf"/>
</dbReference>
<comment type="catalytic activity">
    <reaction evidence="1">
        <text>a 1,2-diacyl-sn-glycero-3-phosphocholine + H2O = a 1,2-diacyl-sn-glycero-3-phosphate + choline + H(+)</text>
        <dbReference type="Rhea" id="RHEA:14445"/>
        <dbReference type="ChEBI" id="CHEBI:15354"/>
        <dbReference type="ChEBI" id="CHEBI:15377"/>
        <dbReference type="ChEBI" id="CHEBI:15378"/>
        <dbReference type="ChEBI" id="CHEBI:57643"/>
        <dbReference type="ChEBI" id="CHEBI:58608"/>
        <dbReference type="EC" id="3.1.4.4"/>
    </reaction>
</comment>
<dbReference type="STRING" id="3088.A0A383WDK6"/>
<keyword evidence="15" id="KW-1185">Reference proteome</keyword>
<protein>
    <recommendedName>
        <fullName evidence="4">phospholipase D</fullName>
        <ecNumber evidence="4">3.1.4.4</ecNumber>
    </recommendedName>
</protein>
<dbReference type="Proteomes" id="UP000256970">
    <property type="component" value="Unassembled WGS sequence"/>
</dbReference>
<dbReference type="InterPro" id="IPR024632">
    <property type="entry name" value="PLipase_D_C"/>
</dbReference>
<evidence type="ECO:0000313" key="14">
    <source>
        <dbReference type="EMBL" id="SZX74786.1"/>
    </source>
</evidence>
<dbReference type="PANTHER" id="PTHR18896">
    <property type="entry name" value="PHOSPHOLIPASE D"/>
    <property type="match status" value="1"/>
</dbReference>
<evidence type="ECO:0000256" key="8">
    <source>
        <dbReference type="ARBA" id="ARBA00022837"/>
    </source>
</evidence>
<dbReference type="SUPFAM" id="SSF49562">
    <property type="entry name" value="C2 domain (Calcium/lipid-binding domain, CaLB)"/>
    <property type="match status" value="1"/>
</dbReference>
<evidence type="ECO:0000256" key="1">
    <source>
        <dbReference type="ARBA" id="ARBA00000798"/>
    </source>
</evidence>
<dbReference type="Pfam" id="PF00168">
    <property type="entry name" value="C2"/>
    <property type="match status" value="1"/>
</dbReference>
<feature type="region of interest" description="Disordered" evidence="11">
    <location>
        <begin position="365"/>
        <end position="392"/>
    </location>
</feature>
<evidence type="ECO:0000256" key="11">
    <source>
        <dbReference type="SAM" id="MobiDB-lite"/>
    </source>
</evidence>
<keyword evidence="7" id="KW-0378">Hydrolase</keyword>
<dbReference type="EC" id="3.1.4.4" evidence="4"/>
<feature type="domain" description="PLD phosphodiesterase" evidence="13">
    <location>
        <begin position="794"/>
        <end position="821"/>
    </location>
</feature>
<proteinExistence type="inferred from homology"/>
<comment type="similarity">
    <text evidence="3">Belongs to the phospholipase D family. C2-PLD subfamily.</text>
</comment>
<dbReference type="PROSITE" id="PS50035">
    <property type="entry name" value="PLD"/>
    <property type="match status" value="1"/>
</dbReference>
<keyword evidence="5" id="KW-0479">Metal-binding</keyword>
<comment type="cofactor">
    <cofactor evidence="2">
        <name>Ca(2+)</name>
        <dbReference type="ChEBI" id="CHEBI:29108"/>
    </cofactor>
</comment>
<dbReference type="GO" id="GO:0005886">
    <property type="term" value="C:plasma membrane"/>
    <property type="evidence" value="ECO:0007669"/>
    <property type="project" value="TreeGrafter"/>
</dbReference>
<evidence type="ECO:0000256" key="2">
    <source>
        <dbReference type="ARBA" id="ARBA00001913"/>
    </source>
</evidence>
<evidence type="ECO:0000259" key="12">
    <source>
        <dbReference type="PROSITE" id="PS50004"/>
    </source>
</evidence>
<keyword evidence="8" id="KW-0106">Calcium</keyword>
<name>A0A383WDK6_TETOB</name>
<evidence type="ECO:0000259" key="13">
    <source>
        <dbReference type="PROSITE" id="PS50035"/>
    </source>
</evidence>
<dbReference type="GO" id="GO:0046872">
    <property type="term" value="F:metal ion binding"/>
    <property type="evidence" value="ECO:0007669"/>
    <property type="project" value="UniProtKB-KW"/>
</dbReference>
<evidence type="ECO:0000256" key="10">
    <source>
        <dbReference type="ARBA" id="ARBA00023098"/>
    </source>
</evidence>
<keyword evidence="6" id="KW-0677">Repeat</keyword>
<dbReference type="EMBL" id="FNXT01001221">
    <property type="protein sequence ID" value="SZX74786.1"/>
    <property type="molecule type" value="Genomic_DNA"/>
</dbReference>
<evidence type="ECO:0000256" key="7">
    <source>
        <dbReference type="ARBA" id="ARBA00022801"/>
    </source>
</evidence>